<evidence type="ECO:0000259" key="2">
    <source>
        <dbReference type="Pfam" id="PF00441"/>
    </source>
</evidence>
<accession>A0A1Y6ISC8</accession>
<dbReference type="EMBL" id="FXXI01000002">
    <property type="protein sequence ID" value="SMS00579.1"/>
    <property type="molecule type" value="Genomic_DNA"/>
</dbReference>
<dbReference type="GO" id="GO:0016627">
    <property type="term" value="F:oxidoreductase activity, acting on the CH-CH group of donors"/>
    <property type="evidence" value="ECO:0007669"/>
    <property type="project" value="InterPro"/>
</dbReference>
<dbReference type="Pfam" id="PF00441">
    <property type="entry name" value="Acyl-CoA_dh_1"/>
    <property type="match status" value="1"/>
</dbReference>
<proteinExistence type="predicted"/>
<dbReference type="Proteomes" id="UP000196125">
    <property type="component" value="Unassembled WGS sequence"/>
</dbReference>
<organism evidence="4 5">
    <name type="scientific">Vibrio mangrovi</name>
    <dbReference type="NCBI Taxonomy" id="474394"/>
    <lineage>
        <taxon>Bacteria</taxon>
        <taxon>Pseudomonadati</taxon>
        <taxon>Pseudomonadota</taxon>
        <taxon>Gammaproteobacteria</taxon>
        <taxon>Vibrionales</taxon>
        <taxon>Vibrionaceae</taxon>
        <taxon>Vibrio</taxon>
    </lineage>
</organism>
<feature type="domain" description="Acyl-CoA dehydrogenase/oxidase C-terminal" evidence="2">
    <location>
        <begin position="98"/>
        <end position="155"/>
    </location>
</feature>
<reference evidence="3 6" key="2">
    <citation type="submission" date="2023-11" db="EMBL/GenBank/DDBJ databases">
        <title>Plant-associative lifestyle of Vibrio porteresiae and its evolutionary dynamics.</title>
        <authorList>
            <person name="Rameshkumar N."/>
            <person name="Kirti K."/>
        </authorList>
    </citation>
    <scope>NUCLEOTIDE SEQUENCE [LARGE SCALE GENOMIC DNA]</scope>
    <source>
        <strain evidence="3 6">MSSRF38</strain>
    </source>
</reference>
<evidence type="ECO:0000256" key="1">
    <source>
        <dbReference type="ARBA" id="ARBA00022630"/>
    </source>
</evidence>
<dbReference type="InterPro" id="IPR036250">
    <property type="entry name" value="AcylCo_DH-like_C"/>
</dbReference>
<keyword evidence="6" id="KW-1185">Reference proteome</keyword>
<dbReference type="SUPFAM" id="SSF47203">
    <property type="entry name" value="Acyl-CoA dehydrogenase C-terminal domain-like"/>
    <property type="match status" value="1"/>
</dbReference>
<keyword evidence="1" id="KW-0285">Flavoprotein</keyword>
<dbReference type="OrthoDB" id="7012582at2"/>
<evidence type="ECO:0000313" key="6">
    <source>
        <dbReference type="Proteomes" id="UP001283366"/>
    </source>
</evidence>
<gene>
    <name evidence="3" type="ORF">SBX37_00555</name>
    <name evidence="4" type="ORF">VIM7927_01845</name>
</gene>
<dbReference type="InterPro" id="IPR009075">
    <property type="entry name" value="AcylCo_DH/oxidase_C"/>
</dbReference>
<evidence type="ECO:0000313" key="5">
    <source>
        <dbReference type="Proteomes" id="UP000196125"/>
    </source>
</evidence>
<dbReference type="Proteomes" id="UP001283366">
    <property type="component" value="Unassembled WGS sequence"/>
</dbReference>
<dbReference type="RefSeq" id="WP_087480612.1">
    <property type="nucleotide sequence ID" value="NZ_AP024883.1"/>
</dbReference>
<dbReference type="Gene3D" id="1.20.140.10">
    <property type="entry name" value="Butyryl-CoA Dehydrogenase, subunit A, domain 3"/>
    <property type="match status" value="1"/>
</dbReference>
<dbReference type="AlphaFoldDB" id="A0A1Y6ISC8"/>
<evidence type="ECO:0000313" key="4">
    <source>
        <dbReference type="EMBL" id="SMS00579.1"/>
    </source>
</evidence>
<reference evidence="4 5" key="1">
    <citation type="submission" date="2017-05" db="EMBL/GenBank/DDBJ databases">
        <authorList>
            <person name="Song R."/>
            <person name="Chenine A.L."/>
            <person name="Ruprecht R.M."/>
        </authorList>
    </citation>
    <scope>NUCLEOTIDE SEQUENCE [LARGE SCALE GENOMIC DNA]</scope>
    <source>
        <strain evidence="4 5">CECT 7927</strain>
    </source>
</reference>
<sequence length="222" mass="24602">MNITAEILDQAYAGGRKTDLRELLPQLGFWMTGKHACLVSQSLTMFPAGTSPELVNVQGETIAPSHCTHLPQDRVLRHLELETATVDDQSQSTEATSLVVCALRLGLVARILDLSFEHLKNRKSFGQKTTRHQLIKASFSDIYGDVSLLKQQLHYRLDSGDLSTPDEEHLQITQLSNHAEKLMGGHGFLLGNSHTISHFSMLLYSLFGTSSPREQQQAHSAV</sequence>
<dbReference type="EMBL" id="JAWRCO010000001">
    <property type="protein sequence ID" value="MDW6001399.1"/>
    <property type="molecule type" value="Genomic_DNA"/>
</dbReference>
<protein>
    <submittedName>
        <fullName evidence="3">Acyl-CoA dehydrogenase family protein</fullName>
    </submittedName>
</protein>
<evidence type="ECO:0000313" key="3">
    <source>
        <dbReference type="EMBL" id="MDW6001399.1"/>
    </source>
</evidence>
<name>A0A1Y6ISC8_9VIBR</name>